<dbReference type="PANTHER" id="PTHR32347:SF14">
    <property type="entry name" value="EFFLUX SYSTEM COMPONENT YKNX-RELATED"/>
    <property type="match status" value="1"/>
</dbReference>
<dbReference type="EMBL" id="MFKW01000045">
    <property type="protein sequence ID" value="OGG50663.1"/>
    <property type="molecule type" value="Genomic_DNA"/>
</dbReference>
<dbReference type="Gene3D" id="2.40.420.20">
    <property type="match status" value="1"/>
</dbReference>
<keyword evidence="3" id="KW-0175">Coiled coil</keyword>
<evidence type="ECO:0000256" key="1">
    <source>
        <dbReference type="ARBA" id="ARBA00004196"/>
    </source>
</evidence>
<accession>A0A1F6CN83</accession>
<dbReference type="GO" id="GO:0022857">
    <property type="term" value="F:transmembrane transporter activity"/>
    <property type="evidence" value="ECO:0007669"/>
    <property type="project" value="InterPro"/>
</dbReference>
<protein>
    <recommendedName>
        <fullName evidence="5">CusB-like beta-barrel domain-containing protein</fullName>
    </recommendedName>
</protein>
<keyword evidence="4" id="KW-0812">Transmembrane</keyword>
<keyword evidence="4" id="KW-1133">Transmembrane helix</keyword>
<evidence type="ECO:0000313" key="6">
    <source>
        <dbReference type="EMBL" id="OGG50663.1"/>
    </source>
</evidence>
<feature type="transmembrane region" description="Helical" evidence="4">
    <location>
        <begin position="7"/>
        <end position="25"/>
    </location>
</feature>
<name>A0A1F6CN83_9BACT</name>
<organism evidence="6 7">
    <name type="scientific">Candidatus Kaiserbacteria bacterium RIFCSPHIGHO2_01_FULL_54_36b</name>
    <dbReference type="NCBI Taxonomy" id="1798483"/>
    <lineage>
        <taxon>Bacteria</taxon>
        <taxon>Candidatus Kaiseribacteriota</taxon>
    </lineage>
</organism>
<reference evidence="6 7" key="1">
    <citation type="journal article" date="2016" name="Nat. Commun.">
        <title>Thousands of microbial genomes shed light on interconnected biogeochemical processes in an aquifer system.</title>
        <authorList>
            <person name="Anantharaman K."/>
            <person name="Brown C.T."/>
            <person name="Hug L.A."/>
            <person name="Sharon I."/>
            <person name="Castelle C.J."/>
            <person name="Probst A.J."/>
            <person name="Thomas B.C."/>
            <person name="Singh A."/>
            <person name="Wilkins M.J."/>
            <person name="Karaoz U."/>
            <person name="Brodie E.L."/>
            <person name="Williams K.H."/>
            <person name="Hubbard S.S."/>
            <person name="Banfield J.F."/>
        </authorList>
    </citation>
    <scope>NUCLEOTIDE SEQUENCE [LARGE SCALE GENOMIC DNA]</scope>
</reference>
<dbReference type="InterPro" id="IPR006143">
    <property type="entry name" value="RND_pump_MFP"/>
</dbReference>
<dbReference type="Gene3D" id="2.40.50.100">
    <property type="match status" value="2"/>
</dbReference>
<dbReference type="Proteomes" id="UP000176445">
    <property type="component" value="Unassembled WGS sequence"/>
</dbReference>
<evidence type="ECO:0000259" key="5">
    <source>
        <dbReference type="Pfam" id="PF25954"/>
    </source>
</evidence>
<sequence>MFTKKRVIIGMVFILLVGGLFYYFGRDTGEVVETETVKRSIVSETISLSGELVPTEYADLAFQGAGIVERIFVDKGTVVKKGDMIIAVDRSVLRSQLNEAYLALSVAEENEKLARRGWDDLKPEERAAEKLATEQARADIRTIQAQMRDSVLRAPIDGYVSQLDIRTGETVALGKIVARVAKSGDFVVEARVPESDIAKVSVGMKVRLTFDAFTNDEVFDAAVTEIDPASTVVLDVVSYVVRMRIDSIDVRLKEGMTANIDIETARKDDILTVPFRSLLNESGKTYAEVRRGETFEKVEVTTGLEGDEGTVEITSGLKEGDEIMTLTTKQP</sequence>
<comment type="similarity">
    <text evidence="2">Belongs to the membrane fusion protein (MFP) (TC 8.A.1) family.</text>
</comment>
<dbReference type="SUPFAM" id="SSF111369">
    <property type="entry name" value="HlyD-like secretion proteins"/>
    <property type="match status" value="1"/>
</dbReference>
<evidence type="ECO:0000256" key="3">
    <source>
        <dbReference type="ARBA" id="ARBA00023054"/>
    </source>
</evidence>
<evidence type="ECO:0000256" key="4">
    <source>
        <dbReference type="SAM" id="Phobius"/>
    </source>
</evidence>
<dbReference type="NCBIfam" id="TIGR01730">
    <property type="entry name" value="RND_mfp"/>
    <property type="match status" value="1"/>
</dbReference>
<comment type="subcellular location">
    <subcellularLocation>
        <location evidence="1">Cell envelope</location>
    </subcellularLocation>
</comment>
<dbReference type="Pfam" id="PF25954">
    <property type="entry name" value="Beta-barrel_RND_2"/>
    <property type="match status" value="1"/>
</dbReference>
<keyword evidence="4" id="KW-0472">Membrane</keyword>
<evidence type="ECO:0000313" key="7">
    <source>
        <dbReference type="Proteomes" id="UP000176445"/>
    </source>
</evidence>
<dbReference type="GO" id="GO:0030313">
    <property type="term" value="C:cell envelope"/>
    <property type="evidence" value="ECO:0007669"/>
    <property type="project" value="UniProtKB-SubCell"/>
</dbReference>
<dbReference type="InterPro" id="IPR058792">
    <property type="entry name" value="Beta-barrel_RND_2"/>
</dbReference>
<dbReference type="GO" id="GO:0016020">
    <property type="term" value="C:membrane"/>
    <property type="evidence" value="ECO:0007669"/>
    <property type="project" value="InterPro"/>
</dbReference>
<dbReference type="Gene3D" id="2.40.30.170">
    <property type="match status" value="1"/>
</dbReference>
<dbReference type="InterPro" id="IPR050465">
    <property type="entry name" value="UPF0194_transport"/>
</dbReference>
<evidence type="ECO:0000256" key="2">
    <source>
        <dbReference type="ARBA" id="ARBA00009477"/>
    </source>
</evidence>
<gene>
    <name evidence="6" type="ORF">A2704_06925</name>
</gene>
<comment type="caution">
    <text evidence="6">The sequence shown here is derived from an EMBL/GenBank/DDBJ whole genome shotgun (WGS) entry which is preliminary data.</text>
</comment>
<dbReference type="AlphaFoldDB" id="A0A1F6CN83"/>
<dbReference type="PANTHER" id="PTHR32347">
    <property type="entry name" value="EFFLUX SYSTEM COMPONENT YKNX-RELATED"/>
    <property type="match status" value="1"/>
</dbReference>
<feature type="domain" description="CusB-like beta-barrel" evidence="5">
    <location>
        <begin position="188"/>
        <end position="264"/>
    </location>
</feature>
<proteinExistence type="inferred from homology"/>